<organism evidence="11 12">
    <name type="scientific">Silvanigrella paludirubra</name>
    <dbReference type="NCBI Taxonomy" id="2499159"/>
    <lineage>
        <taxon>Bacteria</taxon>
        <taxon>Pseudomonadati</taxon>
        <taxon>Bdellovibrionota</taxon>
        <taxon>Oligoflexia</taxon>
        <taxon>Silvanigrellales</taxon>
        <taxon>Silvanigrellaceae</taxon>
        <taxon>Silvanigrella</taxon>
    </lineage>
</organism>
<dbReference type="CDD" id="cd16444">
    <property type="entry name" value="LipB"/>
    <property type="match status" value="1"/>
</dbReference>
<dbReference type="GO" id="GO:0009249">
    <property type="term" value="P:protein lipoylation"/>
    <property type="evidence" value="ECO:0007669"/>
    <property type="project" value="InterPro"/>
</dbReference>
<feature type="binding site" evidence="5 8">
    <location>
        <begin position="74"/>
        <end position="81"/>
    </location>
    <ligand>
        <name>substrate</name>
    </ligand>
</feature>
<dbReference type="EC" id="2.3.1.181" evidence="5 6"/>
<keyword evidence="5" id="KW-0963">Cytoplasm</keyword>
<feature type="active site" description="Acyl-thioester intermediate" evidence="5 7">
    <location>
        <position position="172"/>
    </location>
</feature>
<dbReference type="PROSITE" id="PS51733">
    <property type="entry name" value="BPL_LPL_CATALYTIC"/>
    <property type="match status" value="1"/>
</dbReference>
<proteinExistence type="inferred from homology"/>
<dbReference type="UniPathway" id="UPA00538">
    <property type="reaction ID" value="UER00592"/>
</dbReference>
<keyword evidence="2 5" id="KW-0808">Transferase</keyword>
<comment type="caution">
    <text evidence="11">The sequence shown here is derived from an EMBL/GenBank/DDBJ whole genome shotgun (WGS) entry which is preliminary data.</text>
</comment>
<dbReference type="RefSeq" id="WP_153421635.1">
    <property type="nucleotide sequence ID" value="NZ_WFLM01000006.1"/>
</dbReference>
<comment type="pathway">
    <text evidence="1 5 6">Protein modification; protein lipoylation via endogenous pathway; protein N(6)-(lipoyl)lysine from octanoyl-[acyl-carrier-protein]: step 1/2.</text>
</comment>
<evidence type="ECO:0000256" key="1">
    <source>
        <dbReference type="ARBA" id="ARBA00004821"/>
    </source>
</evidence>
<comment type="catalytic activity">
    <reaction evidence="5 6">
        <text>octanoyl-[ACP] + L-lysyl-[protein] = N(6)-octanoyl-L-lysyl-[protein] + holo-[ACP] + H(+)</text>
        <dbReference type="Rhea" id="RHEA:17665"/>
        <dbReference type="Rhea" id="RHEA-COMP:9636"/>
        <dbReference type="Rhea" id="RHEA-COMP:9685"/>
        <dbReference type="Rhea" id="RHEA-COMP:9752"/>
        <dbReference type="Rhea" id="RHEA-COMP:9928"/>
        <dbReference type="ChEBI" id="CHEBI:15378"/>
        <dbReference type="ChEBI" id="CHEBI:29969"/>
        <dbReference type="ChEBI" id="CHEBI:64479"/>
        <dbReference type="ChEBI" id="CHEBI:78463"/>
        <dbReference type="ChEBI" id="CHEBI:78809"/>
        <dbReference type="EC" id="2.3.1.181"/>
    </reaction>
</comment>
<dbReference type="InterPro" id="IPR000544">
    <property type="entry name" value="Octanoyltransferase"/>
</dbReference>
<dbReference type="GO" id="GO:0005737">
    <property type="term" value="C:cytoplasm"/>
    <property type="evidence" value="ECO:0007669"/>
    <property type="project" value="UniProtKB-SubCell"/>
</dbReference>
<evidence type="ECO:0000256" key="7">
    <source>
        <dbReference type="PIRSR" id="PIRSR016262-1"/>
    </source>
</evidence>
<protein>
    <recommendedName>
        <fullName evidence="5 6">Octanoyltransferase</fullName>
        <ecNumber evidence="5 6">2.3.1.181</ecNumber>
    </recommendedName>
    <alternativeName>
        <fullName evidence="5">Lipoate-protein ligase B</fullName>
    </alternativeName>
    <alternativeName>
        <fullName evidence="5">Lipoyl/octanoyl transferase</fullName>
    </alternativeName>
    <alternativeName>
        <fullName evidence="5">Octanoyl-[acyl-carrier-protein]-protein N-octanoyltransferase</fullName>
    </alternativeName>
</protein>
<evidence type="ECO:0000256" key="6">
    <source>
        <dbReference type="PIRNR" id="PIRNR016262"/>
    </source>
</evidence>
<feature type="binding site" evidence="5 8">
    <location>
        <begin position="141"/>
        <end position="143"/>
    </location>
    <ligand>
        <name>substrate</name>
    </ligand>
</feature>
<evidence type="ECO:0000259" key="10">
    <source>
        <dbReference type="PROSITE" id="PS51733"/>
    </source>
</evidence>
<comment type="miscellaneous">
    <text evidence="5">In the reaction, the free carboxyl group of octanoic acid is attached via an amide linkage to the epsilon-amino group of a specific lysine residue of lipoyl domains of lipoate-dependent enzymes.</text>
</comment>
<dbReference type="GO" id="GO:0033819">
    <property type="term" value="F:lipoyl(octanoyl) transferase activity"/>
    <property type="evidence" value="ECO:0007669"/>
    <property type="project" value="UniProtKB-EC"/>
</dbReference>
<gene>
    <name evidence="5 11" type="primary">lipB</name>
    <name evidence="11" type="ORF">GCL60_15390</name>
</gene>
<evidence type="ECO:0000313" key="12">
    <source>
        <dbReference type="Proteomes" id="UP000437748"/>
    </source>
</evidence>
<reference evidence="11 12" key="1">
    <citation type="submission" date="2019-10" db="EMBL/GenBank/DDBJ databases">
        <title>New species of Slilvanegrellaceae.</title>
        <authorList>
            <person name="Pitt A."/>
            <person name="Hahn M.W."/>
        </authorList>
    </citation>
    <scope>NUCLEOTIDE SEQUENCE [LARGE SCALE GENOMIC DNA]</scope>
    <source>
        <strain evidence="11 12">SP-Ram-0.45-NSY-1</strain>
    </source>
</reference>
<dbReference type="NCBIfam" id="TIGR00214">
    <property type="entry name" value="lipB"/>
    <property type="match status" value="1"/>
</dbReference>
<dbReference type="SUPFAM" id="SSF55681">
    <property type="entry name" value="Class II aaRS and biotin synthetases"/>
    <property type="match status" value="1"/>
</dbReference>
<comment type="subcellular location">
    <subcellularLocation>
        <location evidence="5">Cytoplasm</location>
    </subcellularLocation>
</comment>
<dbReference type="PIRSF" id="PIRSF016262">
    <property type="entry name" value="LPLase"/>
    <property type="match status" value="1"/>
</dbReference>
<comment type="function">
    <text evidence="4 5 6">Catalyzes the transfer of endogenously produced octanoic acid from octanoyl-acyl-carrier-protein onto the lipoyl domains of lipoate-dependent enzymes. Lipoyl-ACP can also act as a substrate although octanoyl-ACP is likely to be the physiological substrate.</text>
</comment>
<feature type="binding site" evidence="5 8">
    <location>
        <begin position="154"/>
        <end position="156"/>
    </location>
    <ligand>
        <name>substrate</name>
    </ligand>
</feature>
<dbReference type="EMBL" id="WFLM01000006">
    <property type="protein sequence ID" value="KAB8036508.1"/>
    <property type="molecule type" value="Genomic_DNA"/>
</dbReference>
<evidence type="ECO:0000256" key="2">
    <source>
        <dbReference type="ARBA" id="ARBA00022679"/>
    </source>
</evidence>
<evidence type="ECO:0000313" key="11">
    <source>
        <dbReference type="EMBL" id="KAB8036508.1"/>
    </source>
</evidence>
<evidence type="ECO:0000256" key="8">
    <source>
        <dbReference type="PIRSR" id="PIRSR016262-2"/>
    </source>
</evidence>
<dbReference type="PANTHER" id="PTHR10993">
    <property type="entry name" value="OCTANOYLTRANSFERASE"/>
    <property type="match status" value="1"/>
</dbReference>
<dbReference type="InterPro" id="IPR004143">
    <property type="entry name" value="BPL_LPL_catalytic"/>
</dbReference>
<evidence type="ECO:0000256" key="3">
    <source>
        <dbReference type="ARBA" id="ARBA00023315"/>
    </source>
</evidence>
<dbReference type="Gene3D" id="3.30.930.10">
    <property type="entry name" value="Bira Bifunctional Protein, Domain 2"/>
    <property type="match status" value="1"/>
</dbReference>
<comment type="similarity">
    <text evidence="5 6">Belongs to the LipB family.</text>
</comment>
<dbReference type="Pfam" id="PF21948">
    <property type="entry name" value="LplA-B_cat"/>
    <property type="match status" value="1"/>
</dbReference>
<accession>A0A6N6VPV9</accession>
<dbReference type="AlphaFoldDB" id="A0A6N6VPV9"/>
<evidence type="ECO:0000256" key="9">
    <source>
        <dbReference type="PIRSR" id="PIRSR016262-3"/>
    </source>
</evidence>
<dbReference type="Proteomes" id="UP000437748">
    <property type="component" value="Unassembled WGS sequence"/>
</dbReference>
<keyword evidence="3 5" id="KW-0012">Acyltransferase</keyword>
<evidence type="ECO:0000256" key="5">
    <source>
        <dbReference type="HAMAP-Rule" id="MF_00013"/>
    </source>
</evidence>
<sequence length="217" mass="24266">MEIKYLGLLPYGDALGLMESLHSEISKNSNQEGVILVVQHPPTVTMGKRELLEDMLIPPEQLKYKGVAYHKIDRGGSVTVHEPGQIVIYPIFHIDKYRHTVRSYVNSLEEAMIETAAHFGISANRDEINPGVWVGQNKIGAIGIRIKDKVTKHGIAFNVTNSLETFSNIIPCGLKGRGVINLEMSVRELSDKKELLSVKYEEVEQYLAGKIKEKLIS</sequence>
<feature type="domain" description="BPL/LPL catalytic" evidence="10">
    <location>
        <begin position="29"/>
        <end position="217"/>
    </location>
</feature>
<dbReference type="HAMAP" id="MF_00013">
    <property type="entry name" value="LipB"/>
    <property type="match status" value="1"/>
</dbReference>
<dbReference type="InterPro" id="IPR045864">
    <property type="entry name" value="aa-tRNA-synth_II/BPL/LPL"/>
</dbReference>
<name>A0A6N6VPV9_9BACT</name>
<evidence type="ECO:0000256" key="4">
    <source>
        <dbReference type="ARBA" id="ARBA00024732"/>
    </source>
</evidence>
<dbReference type="OrthoDB" id="9787061at2"/>
<feature type="site" description="Lowers pKa of active site Cys" evidence="5 9">
    <location>
        <position position="138"/>
    </location>
</feature>
<dbReference type="PANTHER" id="PTHR10993:SF7">
    <property type="entry name" value="LIPOYLTRANSFERASE 2, MITOCHONDRIAL-RELATED"/>
    <property type="match status" value="1"/>
</dbReference>
<keyword evidence="12" id="KW-1185">Reference proteome</keyword>